<feature type="region of interest" description="Disordered" evidence="1">
    <location>
        <begin position="877"/>
        <end position="897"/>
    </location>
</feature>
<sequence>MVDEMEQLELTQPNSDRAAQLLGLAGLRALLKRIPAGQVRPGLGGSTSSGGASFERPAPVESLRAVRSRLRRGVGTSSEFVASNADLLLRCCRQWSARLAGISCLRGCRGGWLDCSLASLYSAALQQGLPAAGGPGAHRLCQCVRNLCQHSGGCCSSLDRLPAALASQAAEAHRQSLGSCRLASSASGAADASAGVSEAADSLLDAWAHLFAADSSFRWTLAAQRTWPPQPPRRKRRPPQQSAQSPRRCSPPLMRSRLAPPDGFAALAAMQQRQATEADDDDESVHELEETDQVRFASALAAAGEFGAPGAGALDQRAETAGWSSAAWGVRCRRLVASEDAHWLLLVVGHVIVEPDAEEAAPFVPRSLMSESLAQSANVGESVRALCEACQGQGRAGGGHSQQVDRLLQLVAAVMRMACLLARTAPEPPAGTGLTNRLASARLSDETLYDTISPSHPCCFRQDSGESLRCCAQFAVDYCRVCLARWPGAPRSAVHRCPGRCQAGELCPPRPTSRPRTVAIPTLWNASEPTGVTVGRLQLRAGELISSGLPATPQPRPPRPRPRTLWPAVAMPLSLNRLCCHSLKLPPICQPWLPTPLPDAAGDRLWCASLLRRVRHRRAAPASRTDLQASPSRGQSGCCVELSDSAARPTRRARPSAGSRLLHSMLSQSLLDFWSEPEEHLLDGGETASTCAETRSRPLCPDSPTCCPRWRRRLAEDPAELAEPTLRLCVAAAEAASDRLLAMPEEALNTGELVAGESPSDSRRLACECVSALALSAGRCRPPRRSAAGRLLCPQSNSAPSDPAGPPPSLDGLDSGGSAGRSARVAWLLSGDPAARFAALADAWLISDGGSSPDERRRERLGDALNQLATGVAEAAAASSRTAPSGSVNGAGAQSRRFPDRPARLAFAEQFEMFLVRLRAICD</sequence>
<evidence type="ECO:0000313" key="2">
    <source>
        <dbReference type="Proteomes" id="UP000095280"/>
    </source>
</evidence>
<dbReference type="WBParaSite" id="maker-unitig_21188-snap-gene-0.2-mRNA-1">
    <property type="protein sequence ID" value="maker-unitig_21188-snap-gene-0.2-mRNA-1"/>
    <property type="gene ID" value="maker-unitig_21188-snap-gene-0.2"/>
</dbReference>
<dbReference type="AlphaFoldDB" id="A0A1I8F608"/>
<name>A0A1I8F608_9PLAT</name>
<feature type="compositionally biased region" description="Polar residues" evidence="1">
    <location>
        <begin position="625"/>
        <end position="635"/>
    </location>
</feature>
<reference evidence="3" key="1">
    <citation type="submission" date="2016-11" db="UniProtKB">
        <authorList>
            <consortium name="WormBaseParasite"/>
        </authorList>
    </citation>
    <scope>IDENTIFICATION</scope>
</reference>
<accession>A0A1I8F608</accession>
<feature type="compositionally biased region" description="Low complexity" evidence="1">
    <location>
        <begin position="239"/>
        <end position="252"/>
    </location>
</feature>
<evidence type="ECO:0000313" key="3">
    <source>
        <dbReference type="WBParaSite" id="maker-unitig_21188-snap-gene-0.2-mRNA-1"/>
    </source>
</evidence>
<feature type="region of interest" description="Disordered" evidence="1">
    <location>
        <begin position="225"/>
        <end position="255"/>
    </location>
</feature>
<feature type="compositionally biased region" description="Low complexity" evidence="1">
    <location>
        <begin position="877"/>
        <end position="887"/>
    </location>
</feature>
<protein>
    <submittedName>
        <fullName evidence="3">MYND-type domain-containing protein</fullName>
    </submittedName>
</protein>
<organism evidence="2 3">
    <name type="scientific">Macrostomum lignano</name>
    <dbReference type="NCBI Taxonomy" id="282301"/>
    <lineage>
        <taxon>Eukaryota</taxon>
        <taxon>Metazoa</taxon>
        <taxon>Spiralia</taxon>
        <taxon>Lophotrochozoa</taxon>
        <taxon>Platyhelminthes</taxon>
        <taxon>Rhabditophora</taxon>
        <taxon>Macrostomorpha</taxon>
        <taxon>Macrostomida</taxon>
        <taxon>Macrostomidae</taxon>
        <taxon>Macrostomum</taxon>
    </lineage>
</organism>
<feature type="region of interest" description="Disordered" evidence="1">
    <location>
        <begin position="791"/>
        <end position="817"/>
    </location>
</feature>
<evidence type="ECO:0000256" key="1">
    <source>
        <dbReference type="SAM" id="MobiDB-lite"/>
    </source>
</evidence>
<feature type="region of interest" description="Disordered" evidence="1">
    <location>
        <begin position="618"/>
        <end position="659"/>
    </location>
</feature>
<keyword evidence="2" id="KW-1185">Reference proteome</keyword>
<dbReference type="Proteomes" id="UP000095280">
    <property type="component" value="Unplaced"/>
</dbReference>
<feature type="region of interest" description="Disordered" evidence="1">
    <location>
        <begin position="269"/>
        <end position="290"/>
    </location>
</feature>
<proteinExistence type="predicted"/>